<dbReference type="SUPFAM" id="SSF47413">
    <property type="entry name" value="lambda repressor-like DNA-binding domains"/>
    <property type="match status" value="1"/>
</dbReference>
<dbReference type="EMBL" id="CP045068">
    <property type="protein sequence ID" value="QFQ91929.1"/>
    <property type="molecule type" value="Genomic_DNA"/>
</dbReference>
<dbReference type="RefSeq" id="WP_152164767.1">
    <property type="nucleotide sequence ID" value="NZ_CP045068.1"/>
</dbReference>
<protein>
    <submittedName>
        <fullName evidence="2">Transcriptional regulator</fullName>
    </submittedName>
</protein>
<name>A0A5P8JTA1_9LACO</name>
<sequence length="88" mass="9813">MLNRNNKIIPTDADRFSAADTLEETRNYYGFTSADFAKQIGISELALTQILHRRAFLSPAAASSIQNVTGIPDYLLLQLDSDYLHTHA</sequence>
<evidence type="ECO:0000313" key="3">
    <source>
        <dbReference type="Proteomes" id="UP000388452"/>
    </source>
</evidence>
<dbReference type="InterPro" id="IPR001387">
    <property type="entry name" value="Cro/C1-type_HTH"/>
</dbReference>
<dbReference type="GO" id="GO:0003677">
    <property type="term" value="F:DNA binding"/>
    <property type="evidence" value="ECO:0007669"/>
    <property type="project" value="InterPro"/>
</dbReference>
<accession>A0A5P8JTA1</accession>
<dbReference type="Proteomes" id="UP000388452">
    <property type="component" value="Chromosome"/>
</dbReference>
<organism evidence="2 3">
    <name type="scientific">Lacticaseibacillus manihotivorans</name>
    <dbReference type="NCBI Taxonomy" id="88233"/>
    <lineage>
        <taxon>Bacteria</taxon>
        <taxon>Bacillati</taxon>
        <taxon>Bacillota</taxon>
        <taxon>Bacilli</taxon>
        <taxon>Lactobacillales</taxon>
        <taxon>Lactobacillaceae</taxon>
        <taxon>Lacticaseibacillus</taxon>
    </lineage>
</organism>
<evidence type="ECO:0000259" key="1">
    <source>
        <dbReference type="PROSITE" id="PS50943"/>
    </source>
</evidence>
<dbReference type="Gene3D" id="1.10.260.40">
    <property type="entry name" value="lambda repressor-like DNA-binding domains"/>
    <property type="match status" value="1"/>
</dbReference>
<gene>
    <name evidence="2" type="ORF">LM010_11055</name>
</gene>
<dbReference type="AlphaFoldDB" id="A0A5P8JTA1"/>
<proteinExistence type="predicted"/>
<dbReference type="PROSITE" id="PS50943">
    <property type="entry name" value="HTH_CROC1"/>
    <property type="match status" value="1"/>
</dbReference>
<dbReference type="InterPro" id="IPR010982">
    <property type="entry name" value="Lambda_DNA-bd_dom_sf"/>
</dbReference>
<reference evidence="2 3" key="1">
    <citation type="submission" date="2019-10" db="EMBL/GenBank/DDBJ databases">
        <title>Genome sequencing of Lactobacillus manihotivorans.</title>
        <authorList>
            <person name="Kim K."/>
        </authorList>
    </citation>
    <scope>NUCLEOTIDE SEQUENCE [LARGE SCALE GENOMIC DNA]</scope>
    <source>
        <strain evidence="2 3">LM010</strain>
    </source>
</reference>
<evidence type="ECO:0000313" key="2">
    <source>
        <dbReference type="EMBL" id="QFQ91929.1"/>
    </source>
</evidence>
<feature type="domain" description="HTH cro/C1-type" evidence="1">
    <location>
        <begin position="22"/>
        <end position="75"/>
    </location>
</feature>